<feature type="non-terminal residue" evidence="1">
    <location>
        <position position="190"/>
    </location>
</feature>
<dbReference type="GO" id="GO:0005576">
    <property type="term" value="C:extracellular region"/>
    <property type="evidence" value="ECO:0007669"/>
    <property type="project" value="InterPro"/>
</dbReference>
<evidence type="ECO:0000313" key="2">
    <source>
        <dbReference type="Proteomes" id="UP000749559"/>
    </source>
</evidence>
<dbReference type="Pfam" id="PF00811">
    <property type="entry name" value="Ependymin"/>
    <property type="match status" value="1"/>
</dbReference>
<dbReference type="GO" id="GO:0005764">
    <property type="term" value="C:lysosome"/>
    <property type="evidence" value="ECO:0007669"/>
    <property type="project" value="TreeGrafter"/>
</dbReference>
<dbReference type="AlphaFoldDB" id="A0A8J1UV60"/>
<protein>
    <submittedName>
        <fullName evidence="1">Uncharacterized protein</fullName>
    </submittedName>
</protein>
<reference evidence="1" key="1">
    <citation type="submission" date="2022-03" db="EMBL/GenBank/DDBJ databases">
        <authorList>
            <person name="Martin C."/>
        </authorList>
    </citation>
    <scope>NUCLEOTIDE SEQUENCE</scope>
</reference>
<name>A0A8J1UV60_OWEFU</name>
<sequence length="190" mass="21306">DPLNGSSSTPPKCCPPQLYQADIRMTQGLTISGQSMANFLDGHWWFDRWNKTNAYEGIFTMNGHKSEIKFIQDNVAKKQYNINKAGRTCDVIDQAFPHFDGCIPESASFMGQENLGKDFMVNTWSAKLQSDAYDIAFEMTVTPDDCIPITVTTISEATAEYGVTSTTRFSSFQEGIQDMSVFDIPDYCQK</sequence>
<dbReference type="GO" id="GO:0005509">
    <property type="term" value="F:calcium ion binding"/>
    <property type="evidence" value="ECO:0007669"/>
    <property type="project" value="InterPro"/>
</dbReference>
<evidence type="ECO:0000313" key="1">
    <source>
        <dbReference type="EMBL" id="CAH1772743.1"/>
    </source>
</evidence>
<dbReference type="InterPro" id="IPR001299">
    <property type="entry name" value="Ependymin"/>
</dbReference>
<dbReference type="Proteomes" id="UP000749559">
    <property type="component" value="Unassembled WGS sequence"/>
</dbReference>
<dbReference type="GO" id="GO:0007160">
    <property type="term" value="P:cell-matrix adhesion"/>
    <property type="evidence" value="ECO:0007669"/>
    <property type="project" value="InterPro"/>
</dbReference>
<proteinExistence type="predicted"/>
<dbReference type="PANTHER" id="PTHR10697:SF13">
    <property type="entry name" value="RICIN B LECTIN DOMAIN-CONTAINING PROTEIN"/>
    <property type="match status" value="1"/>
</dbReference>
<keyword evidence="2" id="KW-1185">Reference proteome</keyword>
<dbReference type="EMBL" id="CAIIXF020000001">
    <property type="protein sequence ID" value="CAH1772743.1"/>
    <property type="molecule type" value="Genomic_DNA"/>
</dbReference>
<organism evidence="1 2">
    <name type="scientific">Owenia fusiformis</name>
    <name type="common">Polychaete worm</name>
    <dbReference type="NCBI Taxonomy" id="6347"/>
    <lineage>
        <taxon>Eukaryota</taxon>
        <taxon>Metazoa</taxon>
        <taxon>Spiralia</taxon>
        <taxon>Lophotrochozoa</taxon>
        <taxon>Annelida</taxon>
        <taxon>Polychaeta</taxon>
        <taxon>Sedentaria</taxon>
        <taxon>Canalipalpata</taxon>
        <taxon>Sabellida</taxon>
        <taxon>Oweniida</taxon>
        <taxon>Oweniidae</taxon>
        <taxon>Owenia</taxon>
    </lineage>
</organism>
<dbReference type="OrthoDB" id="10001248at2759"/>
<gene>
    <name evidence="1" type="ORF">OFUS_LOCUS459</name>
</gene>
<comment type="caution">
    <text evidence="1">The sequence shown here is derived from an EMBL/GenBank/DDBJ whole genome shotgun (WGS) entry which is preliminary data.</text>
</comment>
<accession>A0A8J1UV60</accession>
<dbReference type="PANTHER" id="PTHR10697">
    <property type="entry name" value="MAMMALIAN EPENDYMIN-RELATED PROTEIN 1"/>
    <property type="match status" value="1"/>
</dbReference>